<feature type="transmembrane region" description="Helical" evidence="1">
    <location>
        <begin position="25"/>
        <end position="46"/>
    </location>
</feature>
<reference evidence="2" key="1">
    <citation type="submission" date="2024-05" db="EMBL/GenBank/DDBJ databases">
        <title>Pontimicrobium maritimus sp. nov., isolated form sea water.</title>
        <authorList>
            <person name="Muhammad N."/>
            <person name="Vuong T.Q."/>
            <person name="Han H.L."/>
            <person name="Kim S.-G."/>
        </authorList>
    </citation>
    <scope>NUCLEOTIDE SEQUENCE</scope>
    <source>
        <strain evidence="2">SW4</strain>
    </source>
</reference>
<keyword evidence="1" id="KW-0472">Membrane</keyword>
<dbReference type="EMBL" id="CP157199">
    <property type="protein sequence ID" value="XBG60576.1"/>
    <property type="molecule type" value="Genomic_DNA"/>
</dbReference>
<dbReference type="GO" id="GO:0016787">
    <property type="term" value="F:hydrolase activity"/>
    <property type="evidence" value="ECO:0007669"/>
    <property type="project" value="UniProtKB-KW"/>
</dbReference>
<keyword evidence="1" id="KW-1133">Transmembrane helix</keyword>
<dbReference type="PANTHER" id="PTHR35531:SF1">
    <property type="entry name" value="INNER MEMBRANE PROTEIN YBCI-RELATED"/>
    <property type="match status" value="1"/>
</dbReference>
<protein>
    <submittedName>
        <fullName evidence="2">Metal-dependent hydrolase</fullName>
    </submittedName>
</protein>
<sequence>MASVFGHSIVGFTLVKLFKSKQNRWLLILAIMSTILPDIDVIAFSLNIPYSHPFGHRGFTHSILFAVIWALLLMSFFGKKDRLVWFTVIFLSTISHGLLDAMTSGGKGIGFLIPFNNERFFFPFREIKVSPIGVSKFLSEWGLQVIMSELKYILIPCFFILLVRFILQKSKKTIF</sequence>
<feature type="transmembrane region" description="Helical" evidence="1">
    <location>
        <begin position="83"/>
        <end position="99"/>
    </location>
</feature>
<dbReference type="Pfam" id="PF04307">
    <property type="entry name" value="YdjM"/>
    <property type="match status" value="1"/>
</dbReference>
<keyword evidence="1" id="KW-0812">Transmembrane</keyword>
<name>A0AAU7BR23_9FLAO</name>
<proteinExistence type="predicted"/>
<accession>A0AAU7BR23</accession>
<dbReference type="AlphaFoldDB" id="A0AAU7BR23"/>
<feature type="transmembrane region" description="Helical" evidence="1">
    <location>
        <begin position="58"/>
        <end position="76"/>
    </location>
</feature>
<dbReference type="RefSeq" id="WP_347922806.1">
    <property type="nucleotide sequence ID" value="NZ_CP157199.1"/>
</dbReference>
<organism evidence="2">
    <name type="scientific">Pontimicrobium sp. SW4</name>
    <dbReference type="NCBI Taxonomy" id="3153519"/>
    <lineage>
        <taxon>Bacteria</taxon>
        <taxon>Pseudomonadati</taxon>
        <taxon>Bacteroidota</taxon>
        <taxon>Flavobacteriia</taxon>
        <taxon>Flavobacteriales</taxon>
        <taxon>Flavobacteriaceae</taxon>
        <taxon>Pontimicrobium</taxon>
    </lineage>
</organism>
<evidence type="ECO:0000256" key="1">
    <source>
        <dbReference type="SAM" id="Phobius"/>
    </source>
</evidence>
<keyword evidence="2" id="KW-0378">Hydrolase</keyword>
<dbReference type="InterPro" id="IPR007404">
    <property type="entry name" value="YdjM-like"/>
</dbReference>
<evidence type="ECO:0000313" key="2">
    <source>
        <dbReference type="EMBL" id="XBG60576.1"/>
    </source>
</evidence>
<feature type="transmembrane region" description="Helical" evidence="1">
    <location>
        <begin position="150"/>
        <end position="167"/>
    </location>
</feature>
<dbReference type="PANTHER" id="PTHR35531">
    <property type="entry name" value="INNER MEMBRANE PROTEIN YBCI-RELATED"/>
    <property type="match status" value="1"/>
</dbReference>
<gene>
    <name evidence="2" type="ORF">ABGB03_11985</name>
</gene>